<reference evidence="3" key="2">
    <citation type="submission" date="2013-12" db="EMBL/GenBank/DDBJ databases">
        <title>Evolution of pathogenesis and genome organization in the Tremellales.</title>
        <authorList>
            <person name="Cuomo C."/>
            <person name="Litvintseva A."/>
            <person name="Heitman J."/>
            <person name="Chen Y."/>
            <person name="Sun S."/>
            <person name="Springer D."/>
            <person name="Dromer F."/>
            <person name="Young S."/>
            <person name="Zeng Q."/>
            <person name="Chapman S."/>
            <person name="Gujja S."/>
            <person name="Saif S."/>
            <person name="Birren B."/>
        </authorList>
    </citation>
    <scope>NUCLEOTIDE SEQUENCE [LARGE SCALE GENOMIC DNA]</scope>
    <source>
        <strain evidence="3">BCC8398</strain>
    </source>
</reference>
<gene>
    <name evidence="2" type="ORF">I316_07893</name>
</gene>
<reference evidence="2 3" key="1">
    <citation type="submission" date="2013-07" db="EMBL/GenBank/DDBJ databases">
        <title>The Genome Sequence of Cryptococcus heveanensis BCC8398.</title>
        <authorList>
            <consortium name="The Broad Institute Genome Sequencing Platform"/>
            <person name="Cuomo C."/>
            <person name="Litvintseva A."/>
            <person name="Chen Y."/>
            <person name="Heitman J."/>
            <person name="Sun S."/>
            <person name="Springer D."/>
            <person name="Dromer F."/>
            <person name="Young S.K."/>
            <person name="Zeng Q."/>
            <person name="Gargeya S."/>
            <person name="Fitzgerald M."/>
            <person name="Abouelleil A."/>
            <person name="Alvarado L."/>
            <person name="Berlin A.M."/>
            <person name="Chapman S.B."/>
            <person name="Dewar J."/>
            <person name="Goldberg J."/>
            <person name="Griggs A."/>
            <person name="Gujja S."/>
            <person name="Hansen M."/>
            <person name="Howarth C."/>
            <person name="Imamovic A."/>
            <person name="Larimer J."/>
            <person name="McCowan C."/>
            <person name="Murphy C."/>
            <person name="Pearson M."/>
            <person name="Priest M."/>
            <person name="Roberts A."/>
            <person name="Saif S."/>
            <person name="Shea T."/>
            <person name="Sykes S."/>
            <person name="Wortman J."/>
            <person name="Nusbaum C."/>
            <person name="Birren B."/>
        </authorList>
    </citation>
    <scope>NUCLEOTIDE SEQUENCE [LARGE SCALE GENOMIC DNA]</scope>
    <source>
        <strain evidence="2 3">BCC8398</strain>
    </source>
</reference>
<feature type="region of interest" description="Disordered" evidence="1">
    <location>
        <begin position="419"/>
        <end position="457"/>
    </location>
</feature>
<feature type="compositionally biased region" description="Polar residues" evidence="1">
    <location>
        <begin position="616"/>
        <end position="640"/>
    </location>
</feature>
<feature type="region of interest" description="Disordered" evidence="1">
    <location>
        <begin position="549"/>
        <end position="574"/>
    </location>
</feature>
<feature type="compositionally biased region" description="Low complexity" evidence="1">
    <location>
        <begin position="58"/>
        <end position="67"/>
    </location>
</feature>
<feature type="region of interest" description="Disordered" evidence="1">
    <location>
        <begin position="658"/>
        <end position="739"/>
    </location>
</feature>
<feature type="region of interest" description="Disordered" evidence="1">
    <location>
        <begin position="388"/>
        <end position="407"/>
    </location>
</feature>
<feature type="compositionally biased region" description="Polar residues" evidence="1">
    <location>
        <begin position="45"/>
        <end position="54"/>
    </location>
</feature>
<evidence type="ECO:0000256" key="1">
    <source>
        <dbReference type="SAM" id="MobiDB-lite"/>
    </source>
</evidence>
<feature type="compositionally biased region" description="Basic and acidic residues" evidence="1">
    <location>
        <begin position="192"/>
        <end position="204"/>
    </location>
</feature>
<feature type="region of interest" description="Disordered" evidence="1">
    <location>
        <begin position="616"/>
        <end position="645"/>
    </location>
</feature>
<evidence type="ECO:0000313" key="3">
    <source>
        <dbReference type="Proteomes" id="UP000092666"/>
    </source>
</evidence>
<feature type="region of interest" description="Disordered" evidence="1">
    <location>
        <begin position="187"/>
        <end position="213"/>
    </location>
</feature>
<accession>A0A1B9GHL3</accession>
<dbReference type="AlphaFoldDB" id="A0A1B9GHL3"/>
<feature type="compositionally biased region" description="Low complexity" evidence="1">
    <location>
        <begin position="81"/>
        <end position="139"/>
    </location>
</feature>
<organism evidence="2 3">
    <name type="scientific">Kwoniella heveanensis BCC8398</name>
    <dbReference type="NCBI Taxonomy" id="1296120"/>
    <lineage>
        <taxon>Eukaryota</taxon>
        <taxon>Fungi</taxon>
        <taxon>Dikarya</taxon>
        <taxon>Basidiomycota</taxon>
        <taxon>Agaricomycotina</taxon>
        <taxon>Tremellomycetes</taxon>
        <taxon>Tremellales</taxon>
        <taxon>Cryptococcaceae</taxon>
        <taxon>Kwoniella</taxon>
    </lineage>
</organism>
<dbReference type="Proteomes" id="UP000092666">
    <property type="component" value="Unassembled WGS sequence"/>
</dbReference>
<evidence type="ECO:0000313" key="2">
    <source>
        <dbReference type="EMBL" id="OCF30457.1"/>
    </source>
</evidence>
<feature type="compositionally biased region" description="Polar residues" evidence="1">
    <location>
        <begin position="684"/>
        <end position="694"/>
    </location>
</feature>
<proteinExistence type="predicted"/>
<protein>
    <submittedName>
        <fullName evidence="2">Uncharacterized protein</fullName>
    </submittedName>
</protein>
<feature type="region of interest" description="Disordered" evidence="1">
    <location>
        <begin position="32"/>
        <end position="154"/>
    </location>
</feature>
<feature type="region of interest" description="Disordered" evidence="1">
    <location>
        <begin position="305"/>
        <end position="370"/>
    </location>
</feature>
<dbReference type="OrthoDB" id="2564688at2759"/>
<feature type="compositionally biased region" description="Acidic residues" evidence="1">
    <location>
        <begin position="68"/>
        <end position="80"/>
    </location>
</feature>
<keyword evidence="3" id="KW-1185">Reference proteome</keyword>
<name>A0A1B9GHL3_9TREE</name>
<feature type="compositionally biased region" description="Low complexity" evidence="1">
    <location>
        <begin position="445"/>
        <end position="456"/>
    </location>
</feature>
<dbReference type="EMBL" id="KI669516">
    <property type="protein sequence ID" value="OCF30457.1"/>
    <property type="molecule type" value="Genomic_DNA"/>
</dbReference>
<feature type="compositionally biased region" description="Polar residues" evidence="1">
    <location>
        <begin position="393"/>
        <end position="406"/>
    </location>
</feature>
<feature type="compositionally biased region" description="Low complexity" evidence="1">
    <location>
        <begin position="658"/>
        <end position="674"/>
    </location>
</feature>
<sequence length="818" mass="86180">MGLGVALVILGGGGVLRGKGVEGRVIPRAAVGSQGSPLLLGPNGGETTSKSNGNPKPANSDASASDDSNNDDDNSGDESDASASNSTSTIASSGSITSRSSTVTASTTTSASASVTTSSLSSTMTVTWSQTSSPTTSTSKADRDVLDSGPPRQPSSVRYLVPVFLLILIGIAGFAFQKYRKRRRLSRRRSSAGKEFEKAMKKGQDPFGDDGGWERVREEHDQEKEGHDEDDPWYAGDMEDAPQLKWEEGLKNSGTTRYTFGDDGRGGGFEGSGGLVSAGAKGWGWKDSWNQFKSARGRLNEQAHLEDEQYPSGNDAKNGGVSGPVEKRTMKLVTSPNPNAGPEYSPTDRSGENGMAYSRVPTDGEEGSGFVEVNIGDHTYQDVPIIRHRPPTESDQTDSGNDSNRGSIRALRDKLASLTFKTPLSPVGGKVGGKQNLERNRSPNKRSSNPRSISSPVDAAVSQMTLAPVSEHRQAVVAVPPSPPAWIRPRAVSPTSMSILSPPMQPHLFFHPTPLPSASEAGMNKGNGPVLGGHMQMIADDDHSVSEYASDYDETPLPSANPSPNPADDIDNSAALSPVKSSVGVELHSKFPRIPSTASGLAGADSFSVISSNKSVPNAGANSAKSIQPTSKLNPANGSDSSKKDITASPALAVALRRSAASKSLSRTTRSSPLSRRESKGKKTSSPLLSTTDMPDSEIARSKSLARTRSKCQTNSGSDGVKQKTKMKTRTQRKEERARDKVEDILKASWSDRALASPPLLNGGLNAITSSEGTATGEDVLQQKGGGRMTMVPGLMSPGLEETGGIEQRLALLKNVVI</sequence>